<evidence type="ECO:0000256" key="1">
    <source>
        <dbReference type="SAM" id="Phobius"/>
    </source>
</evidence>
<dbReference type="Proteomes" id="UP000886657">
    <property type="component" value="Unassembled WGS sequence"/>
</dbReference>
<dbReference type="AlphaFoldDB" id="A0A9D7SIM3"/>
<gene>
    <name evidence="2" type="ORF">IPP58_12125</name>
</gene>
<keyword evidence="1" id="KW-0472">Membrane</keyword>
<evidence type="ECO:0000313" key="2">
    <source>
        <dbReference type="EMBL" id="MBK9797219.1"/>
    </source>
</evidence>
<keyword evidence="1" id="KW-0812">Transmembrane</keyword>
<accession>A0A9D7SIM3</accession>
<proteinExistence type="predicted"/>
<sequence>MADAVLLRGAKRQGRYGGPAGFLLLMVAAPVATCCSAARALGRLRPVCRSWRRSPASARTGRSAAPDPAGESLAGPLPWLFAGLGGGRADPIHPLPGQLSAVQSLPPSQRRARAAEWHSGAVPPLPGAEALRTVRLLESAAVEVPTALGWLRPADPAARLRPHGPGAPAAEAILATSWPTSAGATSW</sequence>
<dbReference type="EMBL" id="JADKIO010000009">
    <property type="protein sequence ID" value="MBK9797219.1"/>
    <property type="molecule type" value="Genomic_DNA"/>
</dbReference>
<evidence type="ECO:0000313" key="3">
    <source>
        <dbReference type="Proteomes" id="UP000886657"/>
    </source>
</evidence>
<comment type="caution">
    <text evidence="2">The sequence shown here is derived from an EMBL/GenBank/DDBJ whole genome shotgun (WGS) entry which is preliminary data.</text>
</comment>
<keyword evidence="1" id="KW-1133">Transmembrane helix</keyword>
<organism evidence="2 3">
    <name type="scientific">Candidatus Geothrix skivensis</name>
    <dbReference type="NCBI Taxonomy" id="2954439"/>
    <lineage>
        <taxon>Bacteria</taxon>
        <taxon>Pseudomonadati</taxon>
        <taxon>Acidobacteriota</taxon>
        <taxon>Holophagae</taxon>
        <taxon>Holophagales</taxon>
        <taxon>Holophagaceae</taxon>
        <taxon>Geothrix</taxon>
    </lineage>
</organism>
<name>A0A9D7SIM3_9BACT</name>
<protein>
    <submittedName>
        <fullName evidence="2">Uncharacterized protein</fullName>
    </submittedName>
</protein>
<reference evidence="2" key="1">
    <citation type="submission" date="2020-10" db="EMBL/GenBank/DDBJ databases">
        <title>Connecting structure to function with the recovery of over 1000 high-quality activated sludge metagenome-assembled genomes encoding full-length rRNA genes using long-read sequencing.</title>
        <authorList>
            <person name="Singleton C.M."/>
            <person name="Petriglieri F."/>
            <person name="Kristensen J.M."/>
            <person name="Kirkegaard R.H."/>
            <person name="Michaelsen T.Y."/>
            <person name="Andersen M.H."/>
            <person name="Karst S.M."/>
            <person name="Dueholm M.S."/>
            <person name="Nielsen P.H."/>
            <person name="Albertsen M."/>
        </authorList>
    </citation>
    <scope>NUCLEOTIDE SEQUENCE</scope>
    <source>
        <strain evidence="2">Skiv_18-Q3-R9-52_MAXAC.067</strain>
    </source>
</reference>
<feature type="transmembrane region" description="Helical" evidence="1">
    <location>
        <begin position="20"/>
        <end position="42"/>
    </location>
</feature>